<dbReference type="EMBL" id="JAUSTR010000013">
    <property type="protein sequence ID" value="MDQ0163307.1"/>
    <property type="molecule type" value="Genomic_DNA"/>
</dbReference>
<comment type="similarity">
    <text evidence="1">Belongs to the HMG-CoA lyase family.</text>
</comment>
<evidence type="ECO:0000256" key="2">
    <source>
        <dbReference type="ARBA" id="ARBA00022723"/>
    </source>
</evidence>
<dbReference type="Proteomes" id="UP001225646">
    <property type="component" value="Unassembled WGS sequence"/>
</dbReference>
<keyword evidence="6" id="KW-1185">Reference proteome</keyword>
<dbReference type="NCBIfam" id="NF004283">
    <property type="entry name" value="PRK05692.1"/>
    <property type="match status" value="1"/>
</dbReference>
<sequence length="309" mass="33365">MNKWPAEVTIKEVGPRDGLQNETDFIKTEDKIDWINLLSKTGLSYIEVTSFVNPKWIPQLADALEVASKIEKVPGITYAALVPNLKGLEGAMAANVDEVAVFMSASETHNRKNINKSIDETFPVLKEVVGEAKKAGKTVRGYVSTVFGCPYEGTVAIEEVIKVSETLFEMGIDELSLGDTIGVANPRQVQEVLAQLFKRFAKEKLAMHFHNTHGMALANVLASLEMGITTFDSSLGGLGGCPYAPGASGNLATDDLLTMLDGMGISTGVQREKLTKAALFIQEKMGRKLNSHYLQAFNPSRCPVNGGGA</sequence>
<dbReference type="GO" id="GO:0004419">
    <property type="term" value="F:hydroxymethylglutaryl-CoA lyase activity"/>
    <property type="evidence" value="ECO:0007669"/>
    <property type="project" value="UniProtKB-EC"/>
</dbReference>
<accession>A0ABT9VR19</accession>
<comment type="caution">
    <text evidence="5">The sequence shown here is derived from an EMBL/GenBank/DDBJ whole genome shotgun (WGS) entry which is preliminary data.</text>
</comment>
<evidence type="ECO:0000313" key="6">
    <source>
        <dbReference type="Proteomes" id="UP001225646"/>
    </source>
</evidence>
<dbReference type="EC" id="4.1.3.4" evidence="5"/>
<dbReference type="Pfam" id="PF00682">
    <property type="entry name" value="HMGL-like"/>
    <property type="match status" value="1"/>
</dbReference>
<evidence type="ECO:0000259" key="4">
    <source>
        <dbReference type="PROSITE" id="PS50991"/>
    </source>
</evidence>
<feature type="domain" description="Pyruvate carboxyltransferase" evidence="4">
    <location>
        <begin position="8"/>
        <end position="275"/>
    </location>
</feature>
<dbReference type="InterPro" id="IPR000891">
    <property type="entry name" value="PYR_CT"/>
</dbReference>
<evidence type="ECO:0000256" key="3">
    <source>
        <dbReference type="ARBA" id="ARBA00023239"/>
    </source>
</evidence>
<dbReference type="PANTHER" id="PTHR42738">
    <property type="entry name" value="HYDROXYMETHYLGLUTARYL-COA LYASE"/>
    <property type="match status" value="1"/>
</dbReference>
<name>A0ABT9VR19_9BACI</name>
<dbReference type="InterPro" id="IPR043594">
    <property type="entry name" value="HMGL"/>
</dbReference>
<dbReference type="RefSeq" id="WP_419152444.1">
    <property type="nucleotide sequence ID" value="NZ_JAUSTR010000013.1"/>
</dbReference>
<evidence type="ECO:0000313" key="5">
    <source>
        <dbReference type="EMBL" id="MDQ0163307.1"/>
    </source>
</evidence>
<dbReference type="Gene3D" id="3.20.20.70">
    <property type="entry name" value="Aldolase class I"/>
    <property type="match status" value="1"/>
</dbReference>
<dbReference type="InterPro" id="IPR013785">
    <property type="entry name" value="Aldolase_TIM"/>
</dbReference>
<keyword evidence="2" id="KW-0479">Metal-binding</keyword>
<dbReference type="SUPFAM" id="SSF51569">
    <property type="entry name" value="Aldolase"/>
    <property type="match status" value="1"/>
</dbReference>
<dbReference type="PROSITE" id="PS50991">
    <property type="entry name" value="PYR_CT"/>
    <property type="match status" value="1"/>
</dbReference>
<dbReference type="CDD" id="cd07938">
    <property type="entry name" value="DRE_TIM_HMGL"/>
    <property type="match status" value="1"/>
</dbReference>
<proteinExistence type="inferred from homology"/>
<organism evidence="5 6">
    <name type="scientific">Aeribacillus alveayuensis</name>
    <dbReference type="NCBI Taxonomy" id="279215"/>
    <lineage>
        <taxon>Bacteria</taxon>
        <taxon>Bacillati</taxon>
        <taxon>Bacillota</taxon>
        <taxon>Bacilli</taxon>
        <taxon>Bacillales</taxon>
        <taxon>Bacillaceae</taxon>
        <taxon>Aeribacillus</taxon>
    </lineage>
</organism>
<gene>
    <name evidence="5" type="ORF">J2S06_002387</name>
</gene>
<dbReference type="PANTHER" id="PTHR42738:SF7">
    <property type="entry name" value="HYDROXYMETHYLGLUTARYL-COA LYASE"/>
    <property type="match status" value="1"/>
</dbReference>
<protein>
    <submittedName>
        <fullName evidence="5">Hydroxymethylglutaryl-CoA lyase</fullName>
        <ecNumber evidence="5">4.1.3.4</ecNumber>
    </submittedName>
</protein>
<reference evidence="5 6" key="1">
    <citation type="submission" date="2023-07" db="EMBL/GenBank/DDBJ databases">
        <title>Genomic Encyclopedia of Type Strains, Phase IV (KMG-IV): sequencing the most valuable type-strain genomes for metagenomic binning, comparative biology and taxonomic classification.</title>
        <authorList>
            <person name="Goeker M."/>
        </authorList>
    </citation>
    <scope>NUCLEOTIDE SEQUENCE [LARGE SCALE GENOMIC DNA]</scope>
    <source>
        <strain evidence="5 6">DSM 19092</strain>
    </source>
</reference>
<keyword evidence="3 5" id="KW-0456">Lyase</keyword>
<evidence type="ECO:0000256" key="1">
    <source>
        <dbReference type="ARBA" id="ARBA00009405"/>
    </source>
</evidence>